<evidence type="ECO:0000313" key="1">
    <source>
        <dbReference type="EMBL" id="KAJ2792246.1"/>
    </source>
</evidence>
<proteinExistence type="predicted"/>
<organism evidence="1 2">
    <name type="scientific">Coemansia helicoidea</name>
    <dbReference type="NCBI Taxonomy" id="1286919"/>
    <lineage>
        <taxon>Eukaryota</taxon>
        <taxon>Fungi</taxon>
        <taxon>Fungi incertae sedis</taxon>
        <taxon>Zoopagomycota</taxon>
        <taxon>Kickxellomycotina</taxon>
        <taxon>Kickxellomycetes</taxon>
        <taxon>Kickxellales</taxon>
        <taxon>Kickxellaceae</taxon>
        <taxon>Coemansia</taxon>
    </lineage>
</organism>
<dbReference type="EMBL" id="JANBUN010003168">
    <property type="protein sequence ID" value="KAJ2792246.1"/>
    <property type="molecule type" value="Genomic_DNA"/>
</dbReference>
<dbReference type="Proteomes" id="UP001140087">
    <property type="component" value="Unassembled WGS sequence"/>
</dbReference>
<protein>
    <submittedName>
        <fullName evidence="1">Uncharacterized protein</fullName>
    </submittedName>
</protein>
<feature type="non-terminal residue" evidence="1">
    <location>
        <position position="1"/>
    </location>
</feature>
<sequence length="170" mass="18515">VYWHGYKWSIARVGTAAALLCGGYVGISIGVWKAEKLTIENHHDAATTFLGVLPAILIAVGFFPQFYVSFKQRSMEMANLFLALDAMGGVFSTISLVFGRTFDYVASITYLVVVLFDIVLALMKLYFYVRGTQGAVARTATSTPRESTSDKSSHTPPFAADAQDAERSPA</sequence>
<keyword evidence="2" id="KW-1185">Reference proteome</keyword>
<accession>A0ACC1KN93</accession>
<evidence type="ECO:0000313" key="2">
    <source>
        <dbReference type="Proteomes" id="UP001140087"/>
    </source>
</evidence>
<reference evidence="1" key="1">
    <citation type="submission" date="2022-07" db="EMBL/GenBank/DDBJ databases">
        <title>Phylogenomic reconstructions and comparative analyses of Kickxellomycotina fungi.</title>
        <authorList>
            <person name="Reynolds N.K."/>
            <person name="Stajich J.E."/>
            <person name="Barry K."/>
            <person name="Grigoriev I.V."/>
            <person name="Crous P."/>
            <person name="Smith M.E."/>
        </authorList>
    </citation>
    <scope>NUCLEOTIDE SEQUENCE</scope>
    <source>
        <strain evidence="1">BCRC 34780</strain>
    </source>
</reference>
<name>A0ACC1KN93_9FUNG</name>
<comment type="caution">
    <text evidence="1">The sequence shown here is derived from an EMBL/GenBank/DDBJ whole genome shotgun (WGS) entry which is preliminary data.</text>
</comment>
<gene>
    <name evidence="1" type="ORF">H4R21_006191</name>
</gene>